<evidence type="ECO:0008006" key="4">
    <source>
        <dbReference type="Google" id="ProtNLM"/>
    </source>
</evidence>
<accession>A0ABW4JGC9</accession>
<dbReference type="Proteomes" id="UP001597079">
    <property type="component" value="Unassembled WGS sequence"/>
</dbReference>
<dbReference type="EMBL" id="JBHUCX010000024">
    <property type="protein sequence ID" value="MFD1674944.1"/>
    <property type="molecule type" value="Genomic_DNA"/>
</dbReference>
<keyword evidence="1" id="KW-0812">Transmembrane</keyword>
<feature type="transmembrane region" description="Helical" evidence="1">
    <location>
        <begin position="86"/>
        <end position="106"/>
    </location>
</feature>
<organism evidence="2 3">
    <name type="scientific">Alicyclobacillus fodiniaquatilis</name>
    <dbReference type="NCBI Taxonomy" id="1661150"/>
    <lineage>
        <taxon>Bacteria</taxon>
        <taxon>Bacillati</taxon>
        <taxon>Bacillota</taxon>
        <taxon>Bacilli</taxon>
        <taxon>Bacillales</taxon>
        <taxon>Alicyclobacillaceae</taxon>
        <taxon>Alicyclobacillus</taxon>
    </lineage>
</organism>
<keyword evidence="3" id="KW-1185">Reference proteome</keyword>
<proteinExistence type="predicted"/>
<comment type="caution">
    <text evidence="2">The sequence shown here is derived from an EMBL/GenBank/DDBJ whole genome shotgun (WGS) entry which is preliminary data.</text>
</comment>
<protein>
    <recommendedName>
        <fullName evidence="4">TMhelix containing protein</fullName>
    </recommendedName>
</protein>
<keyword evidence="1" id="KW-0472">Membrane</keyword>
<evidence type="ECO:0000256" key="1">
    <source>
        <dbReference type="SAM" id="Phobius"/>
    </source>
</evidence>
<evidence type="ECO:0000313" key="2">
    <source>
        <dbReference type="EMBL" id="MFD1674944.1"/>
    </source>
</evidence>
<evidence type="ECO:0000313" key="3">
    <source>
        <dbReference type="Proteomes" id="UP001597079"/>
    </source>
</evidence>
<sequence length="114" mass="13316">MNGETQVREIETPRDEVEVSGTNTDRATVMTEIRRAAQEEKHRAQHFIRWLKTREMKIASNLLFWCLIFVMIVFFVEVFRFKDGTFATQVFDLLKTIIVAVLGFLFGQRSKGND</sequence>
<name>A0ABW4JGC9_9BACL</name>
<dbReference type="RefSeq" id="WP_377942816.1">
    <property type="nucleotide sequence ID" value="NZ_JBHUCX010000024.1"/>
</dbReference>
<gene>
    <name evidence="2" type="ORF">ACFSB2_09575</name>
</gene>
<feature type="transmembrane region" description="Helical" evidence="1">
    <location>
        <begin position="62"/>
        <end position="80"/>
    </location>
</feature>
<keyword evidence="1" id="KW-1133">Transmembrane helix</keyword>
<reference evidence="3" key="1">
    <citation type="journal article" date="2019" name="Int. J. Syst. Evol. Microbiol.">
        <title>The Global Catalogue of Microorganisms (GCM) 10K type strain sequencing project: providing services to taxonomists for standard genome sequencing and annotation.</title>
        <authorList>
            <consortium name="The Broad Institute Genomics Platform"/>
            <consortium name="The Broad Institute Genome Sequencing Center for Infectious Disease"/>
            <person name="Wu L."/>
            <person name="Ma J."/>
        </authorList>
    </citation>
    <scope>NUCLEOTIDE SEQUENCE [LARGE SCALE GENOMIC DNA]</scope>
    <source>
        <strain evidence="3">CGMCC 1.12286</strain>
    </source>
</reference>